<feature type="non-terminal residue" evidence="5">
    <location>
        <position position="168"/>
    </location>
</feature>
<evidence type="ECO:0000256" key="2">
    <source>
        <dbReference type="ARBA" id="ARBA00022679"/>
    </source>
</evidence>
<evidence type="ECO:0000256" key="1">
    <source>
        <dbReference type="ARBA" id="ARBA00022603"/>
    </source>
</evidence>
<dbReference type="PROSITE" id="PS50123">
    <property type="entry name" value="CHER"/>
    <property type="match status" value="1"/>
</dbReference>
<sequence length="168" mass="19113">MPLSTIEQLLKNRMGLHSSTVGLSTIQHAVEQRMRECGMTEITDYEQVLSHSDTELSALIDTVIIPETWFFRDINPFDAFNQWLREEWLPEHGDKTLRILSVPCSSGEEAYTLAMCLSDAGISPRNATIDAIDISQTNINKALEGEYGRNSFRGDQLEYREKHFQACD</sequence>
<evidence type="ECO:0000256" key="3">
    <source>
        <dbReference type="ARBA" id="ARBA00022691"/>
    </source>
</evidence>
<dbReference type="InterPro" id="IPR050903">
    <property type="entry name" value="Bact_Chemotaxis_MeTrfase"/>
</dbReference>
<proteinExistence type="predicted"/>
<dbReference type="SUPFAM" id="SSF53335">
    <property type="entry name" value="S-adenosyl-L-methionine-dependent methyltransferases"/>
    <property type="match status" value="1"/>
</dbReference>
<accession>A0A3B0YZ54</accession>
<name>A0A3B0YZ54_9ZZZZ</name>
<protein>
    <submittedName>
        <fullName evidence="5">Chemotaxis protein methyltransferase CheR</fullName>
        <ecNumber evidence="5">2.1.1.80</ecNumber>
    </submittedName>
</protein>
<evidence type="ECO:0000259" key="4">
    <source>
        <dbReference type="PROSITE" id="PS50123"/>
    </source>
</evidence>
<dbReference type="EMBL" id="UOFM01000364">
    <property type="protein sequence ID" value="VAW80647.1"/>
    <property type="molecule type" value="Genomic_DNA"/>
</dbReference>
<keyword evidence="1 5" id="KW-0489">Methyltransferase</keyword>
<dbReference type="GO" id="GO:0008983">
    <property type="term" value="F:protein-glutamate O-methyltransferase activity"/>
    <property type="evidence" value="ECO:0007669"/>
    <property type="project" value="UniProtKB-EC"/>
</dbReference>
<dbReference type="SMART" id="SM00138">
    <property type="entry name" value="MeTrc"/>
    <property type="match status" value="1"/>
</dbReference>
<gene>
    <name evidence="5" type="ORF">MNBD_GAMMA14-1505</name>
</gene>
<dbReference type="InterPro" id="IPR000780">
    <property type="entry name" value="CheR_MeTrfase"/>
</dbReference>
<evidence type="ECO:0000313" key="5">
    <source>
        <dbReference type="EMBL" id="VAW80647.1"/>
    </source>
</evidence>
<dbReference type="PANTHER" id="PTHR24422:SF19">
    <property type="entry name" value="CHEMOTAXIS PROTEIN METHYLTRANSFERASE"/>
    <property type="match status" value="1"/>
</dbReference>
<keyword evidence="2 5" id="KW-0808">Transferase</keyword>
<dbReference type="EC" id="2.1.1.80" evidence="5"/>
<organism evidence="5">
    <name type="scientific">hydrothermal vent metagenome</name>
    <dbReference type="NCBI Taxonomy" id="652676"/>
    <lineage>
        <taxon>unclassified sequences</taxon>
        <taxon>metagenomes</taxon>
        <taxon>ecological metagenomes</taxon>
    </lineage>
</organism>
<dbReference type="InterPro" id="IPR029063">
    <property type="entry name" value="SAM-dependent_MTases_sf"/>
</dbReference>
<feature type="domain" description="CheR-type methyltransferase" evidence="4">
    <location>
        <begin position="1"/>
        <end position="168"/>
    </location>
</feature>
<keyword evidence="3" id="KW-0949">S-adenosyl-L-methionine</keyword>
<dbReference type="Pfam" id="PF01739">
    <property type="entry name" value="CheR"/>
    <property type="match status" value="1"/>
</dbReference>
<reference evidence="5" key="1">
    <citation type="submission" date="2018-06" db="EMBL/GenBank/DDBJ databases">
        <authorList>
            <person name="Zhirakovskaya E."/>
        </authorList>
    </citation>
    <scope>NUCLEOTIDE SEQUENCE</scope>
</reference>
<dbReference type="PRINTS" id="PR00996">
    <property type="entry name" value="CHERMTFRASE"/>
</dbReference>
<dbReference type="PANTHER" id="PTHR24422">
    <property type="entry name" value="CHEMOTAXIS PROTEIN METHYLTRANSFERASE"/>
    <property type="match status" value="1"/>
</dbReference>
<dbReference type="GO" id="GO:0032259">
    <property type="term" value="P:methylation"/>
    <property type="evidence" value="ECO:0007669"/>
    <property type="project" value="UniProtKB-KW"/>
</dbReference>
<dbReference type="InterPro" id="IPR022642">
    <property type="entry name" value="CheR_C"/>
</dbReference>
<dbReference type="Gene3D" id="3.40.50.150">
    <property type="entry name" value="Vaccinia Virus protein VP39"/>
    <property type="match status" value="1"/>
</dbReference>
<dbReference type="AlphaFoldDB" id="A0A3B0YZ54"/>